<evidence type="ECO:0000256" key="1">
    <source>
        <dbReference type="ARBA" id="ARBA00008791"/>
    </source>
</evidence>
<organism evidence="3 4">
    <name type="scientific">Oceaniferula marina</name>
    <dbReference type="NCBI Taxonomy" id="2748318"/>
    <lineage>
        <taxon>Bacteria</taxon>
        <taxon>Pseudomonadati</taxon>
        <taxon>Verrucomicrobiota</taxon>
        <taxon>Verrucomicrobiia</taxon>
        <taxon>Verrucomicrobiales</taxon>
        <taxon>Verrucomicrobiaceae</taxon>
        <taxon>Oceaniferula</taxon>
    </lineage>
</organism>
<sequence length="294" mass="31976">MNPSPSIVVGIDYSASSAKALRKAVHAGTLRGGSVVAVHVLSSSHLQHWAGHKDESFSQDDLIEQSREQLSAFIAKEAPDAEVEQIVCVGRPADQLARVVSDRGASVLVVAANDMSKGHLGTTASSCLRFVPSDVLVVRNWQSGNFKKIVVCTDCSPTSERVVEKAIEIAVLHGATLEILHVIYPPKQDLWGEVLEDAADDDMSYPERMRHRSQETLNRTLIPLSSQLEAVKYSTVILESTVPSVEMTCHLEDVGADLAVLGTRQHSKLTSLFLGTNAERMMHDAKVSVLAVRY</sequence>
<dbReference type="InterPro" id="IPR006015">
    <property type="entry name" value="Universal_stress_UspA"/>
</dbReference>
<comment type="similarity">
    <text evidence="1">Belongs to the universal stress protein A family.</text>
</comment>
<feature type="domain" description="UspA" evidence="2">
    <location>
        <begin position="7"/>
        <end position="139"/>
    </location>
</feature>
<dbReference type="AlphaFoldDB" id="A0A851GSR8"/>
<dbReference type="SUPFAM" id="SSF52402">
    <property type="entry name" value="Adenine nucleotide alpha hydrolases-like"/>
    <property type="match status" value="2"/>
</dbReference>
<dbReference type="PANTHER" id="PTHR46268:SF6">
    <property type="entry name" value="UNIVERSAL STRESS PROTEIN UP12"/>
    <property type="match status" value="1"/>
</dbReference>
<reference evidence="3 4" key="1">
    <citation type="submission" date="2020-07" db="EMBL/GenBank/DDBJ databases">
        <title>Roseicoccus Jingziensis gen. nov., sp. nov., isolated from coastal seawater.</title>
        <authorList>
            <person name="Feng X."/>
        </authorList>
    </citation>
    <scope>NUCLEOTIDE SEQUENCE [LARGE SCALE GENOMIC DNA]</scope>
    <source>
        <strain evidence="3 4">N1E253</strain>
    </source>
</reference>
<evidence type="ECO:0000313" key="4">
    <source>
        <dbReference type="Proteomes" id="UP000557872"/>
    </source>
</evidence>
<feature type="domain" description="UspA" evidence="2">
    <location>
        <begin position="146"/>
        <end position="293"/>
    </location>
</feature>
<dbReference type="InterPro" id="IPR014729">
    <property type="entry name" value="Rossmann-like_a/b/a_fold"/>
</dbReference>
<proteinExistence type="inferred from homology"/>
<evidence type="ECO:0000259" key="2">
    <source>
        <dbReference type="Pfam" id="PF00582"/>
    </source>
</evidence>
<dbReference type="Pfam" id="PF00582">
    <property type="entry name" value="Usp"/>
    <property type="match status" value="2"/>
</dbReference>
<dbReference type="InterPro" id="IPR006016">
    <property type="entry name" value="UspA"/>
</dbReference>
<name>A0A851GSR8_9BACT</name>
<dbReference type="PRINTS" id="PR01438">
    <property type="entry name" value="UNVRSLSTRESS"/>
</dbReference>
<dbReference type="CDD" id="cd00293">
    <property type="entry name" value="USP-like"/>
    <property type="match status" value="2"/>
</dbReference>
<dbReference type="Proteomes" id="UP000557872">
    <property type="component" value="Unassembled WGS sequence"/>
</dbReference>
<evidence type="ECO:0000313" key="3">
    <source>
        <dbReference type="EMBL" id="NWK57294.1"/>
    </source>
</evidence>
<dbReference type="RefSeq" id="WP_178934127.1">
    <property type="nucleotide sequence ID" value="NZ_JACBAZ010000009.1"/>
</dbReference>
<dbReference type="EMBL" id="JACBAZ010000009">
    <property type="protein sequence ID" value="NWK57294.1"/>
    <property type="molecule type" value="Genomic_DNA"/>
</dbReference>
<accession>A0A851GSR8</accession>
<dbReference type="PANTHER" id="PTHR46268">
    <property type="entry name" value="STRESS RESPONSE PROTEIN NHAX"/>
    <property type="match status" value="1"/>
</dbReference>
<protein>
    <submittedName>
        <fullName evidence="3">Universal stress protein</fullName>
    </submittedName>
</protein>
<dbReference type="Gene3D" id="3.40.50.620">
    <property type="entry name" value="HUPs"/>
    <property type="match status" value="2"/>
</dbReference>
<comment type="caution">
    <text evidence="3">The sequence shown here is derived from an EMBL/GenBank/DDBJ whole genome shotgun (WGS) entry which is preliminary data.</text>
</comment>
<keyword evidence="4" id="KW-1185">Reference proteome</keyword>
<gene>
    <name evidence="3" type="ORF">HW115_16855</name>
</gene>